<keyword evidence="2" id="KW-1185">Reference proteome</keyword>
<evidence type="ECO:0000313" key="2">
    <source>
        <dbReference type="Proteomes" id="UP001595616"/>
    </source>
</evidence>
<accession>A0ABV7YZ91</accession>
<dbReference type="EMBL" id="JBHRYQ010000001">
    <property type="protein sequence ID" value="MFC3811282.1"/>
    <property type="molecule type" value="Genomic_DNA"/>
</dbReference>
<organism evidence="1 2">
    <name type="scientific">Lacihabitans lacunae</name>
    <dbReference type="NCBI Taxonomy" id="1028214"/>
    <lineage>
        <taxon>Bacteria</taxon>
        <taxon>Pseudomonadati</taxon>
        <taxon>Bacteroidota</taxon>
        <taxon>Cytophagia</taxon>
        <taxon>Cytophagales</taxon>
        <taxon>Leadbetterellaceae</taxon>
        <taxon>Lacihabitans</taxon>
    </lineage>
</organism>
<dbReference type="Proteomes" id="UP001595616">
    <property type="component" value="Unassembled WGS sequence"/>
</dbReference>
<proteinExistence type="predicted"/>
<evidence type="ECO:0008006" key="3">
    <source>
        <dbReference type="Google" id="ProtNLM"/>
    </source>
</evidence>
<dbReference type="SUPFAM" id="SSF51126">
    <property type="entry name" value="Pectin lyase-like"/>
    <property type="match status" value="1"/>
</dbReference>
<comment type="caution">
    <text evidence="1">The sequence shown here is derived from an EMBL/GenBank/DDBJ whole genome shotgun (WGS) entry which is preliminary data.</text>
</comment>
<dbReference type="InterPro" id="IPR011050">
    <property type="entry name" value="Pectin_lyase_fold/virulence"/>
</dbReference>
<protein>
    <recommendedName>
        <fullName evidence="3">Right handed beta helix domain-containing protein</fullName>
    </recommendedName>
</protein>
<evidence type="ECO:0000313" key="1">
    <source>
        <dbReference type="EMBL" id="MFC3811282.1"/>
    </source>
</evidence>
<sequence length="347" mass="37730">MALGICVFLCSFNTNAQTTRRVNGDPNITGVNVYNTIQAAVDAANTDDVILIEPYGNSNYVYYSSVETSKRIHFRGNGFNLNNPQLSFKPLDTRTVQLGNITFKNGSEGSTVKHARTGTIYVNESNISIEDSYCHSIWIGNQFDESILVSEGTNLKVRRCLVGYNGVNETIREYRNNGSLTSTNLLVENSVLFGILFSGGGVNNVISNSIFKNCQIYGNITEVITSSFVNCIFQGIEYTTSSNISYCISFHSLPNSNNNISNATYDQIFSGTSYSTTDYQGDLDRVLKNGSIASGAGMNGVDIGVYGSVNPITFSGLPRYPQITTFYNSGVGDNTTNISATATFKAN</sequence>
<reference evidence="2" key="1">
    <citation type="journal article" date="2019" name="Int. J. Syst. Evol. Microbiol.">
        <title>The Global Catalogue of Microorganisms (GCM) 10K type strain sequencing project: providing services to taxonomists for standard genome sequencing and annotation.</title>
        <authorList>
            <consortium name="The Broad Institute Genomics Platform"/>
            <consortium name="The Broad Institute Genome Sequencing Center for Infectious Disease"/>
            <person name="Wu L."/>
            <person name="Ma J."/>
        </authorList>
    </citation>
    <scope>NUCLEOTIDE SEQUENCE [LARGE SCALE GENOMIC DNA]</scope>
    <source>
        <strain evidence="2">CECT 7956</strain>
    </source>
</reference>
<gene>
    <name evidence="1" type="ORF">ACFOOI_11520</name>
</gene>
<name>A0ABV7YZ91_9BACT</name>
<dbReference type="RefSeq" id="WP_379838123.1">
    <property type="nucleotide sequence ID" value="NZ_JBHRYQ010000001.1"/>
</dbReference>